<accession>A0ABX7YIE8</accession>
<organism evidence="1 2">
    <name type="scientific">Streptococcus oriscaviae</name>
    <dbReference type="NCBI Taxonomy" id="2781599"/>
    <lineage>
        <taxon>Bacteria</taxon>
        <taxon>Bacillati</taxon>
        <taxon>Bacillota</taxon>
        <taxon>Bacilli</taxon>
        <taxon>Lactobacillales</taxon>
        <taxon>Streptococcaceae</taxon>
        <taxon>Streptococcus</taxon>
    </lineage>
</organism>
<dbReference type="Gene3D" id="3.30.1240.10">
    <property type="match status" value="1"/>
</dbReference>
<dbReference type="NCBIfam" id="TIGR00099">
    <property type="entry name" value="Cof-subfamily"/>
    <property type="match status" value="1"/>
</dbReference>
<evidence type="ECO:0000313" key="2">
    <source>
        <dbReference type="Proteomes" id="UP000677616"/>
    </source>
</evidence>
<dbReference type="SFLD" id="SFLDS00003">
    <property type="entry name" value="Haloacid_Dehalogenase"/>
    <property type="match status" value="1"/>
</dbReference>
<gene>
    <name evidence="1" type="ORF">INT76_06145</name>
</gene>
<dbReference type="SFLD" id="SFLDG01140">
    <property type="entry name" value="C2.B:_Phosphomannomutase_and_P"/>
    <property type="match status" value="1"/>
</dbReference>
<dbReference type="PANTHER" id="PTHR10000:SF8">
    <property type="entry name" value="HAD SUPERFAMILY HYDROLASE-LIKE, TYPE 3"/>
    <property type="match status" value="1"/>
</dbReference>
<dbReference type="Gene3D" id="3.40.50.1000">
    <property type="entry name" value="HAD superfamily/HAD-like"/>
    <property type="match status" value="1"/>
</dbReference>
<dbReference type="PROSITE" id="PS01229">
    <property type="entry name" value="COF_2"/>
    <property type="match status" value="1"/>
</dbReference>
<dbReference type="InterPro" id="IPR006379">
    <property type="entry name" value="HAD-SF_hydro_IIB"/>
</dbReference>
<dbReference type="EMBL" id="CP073084">
    <property type="protein sequence ID" value="QUE53460.1"/>
    <property type="molecule type" value="Genomic_DNA"/>
</dbReference>
<dbReference type="InterPro" id="IPR000150">
    <property type="entry name" value="Cof"/>
</dbReference>
<dbReference type="Proteomes" id="UP000677616">
    <property type="component" value="Chromosome"/>
</dbReference>
<dbReference type="InterPro" id="IPR036412">
    <property type="entry name" value="HAD-like_sf"/>
</dbReference>
<dbReference type="SUPFAM" id="SSF56784">
    <property type="entry name" value="HAD-like"/>
    <property type="match status" value="1"/>
</dbReference>
<dbReference type="Pfam" id="PF08282">
    <property type="entry name" value="Hydrolase_3"/>
    <property type="match status" value="1"/>
</dbReference>
<dbReference type="NCBIfam" id="TIGR01484">
    <property type="entry name" value="HAD-SF-IIB"/>
    <property type="match status" value="1"/>
</dbReference>
<name>A0ABX7YIE8_9STRE</name>
<proteinExistence type="predicted"/>
<reference evidence="1 2" key="1">
    <citation type="submission" date="2021-04" db="EMBL/GenBank/DDBJ databases">
        <title>Complete genome sequence of a novel Streptococcus species.</title>
        <authorList>
            <person name="Teng J.L.L."/>
        </authorList>
    </citation>
    <scope>NUCLEOTIDE SEQUENCE [LARGE SCALE GENOMIC DNA]</scope>
    <source>
        <strain evidence="1 2">HKU75</strain>
    </source>
</reference>
<dbReference type="CDD" id="cd07516">
    <property type="entry name" value="HAD_Pase"/>
    <property type="match status" value="1"/>
</dbReference>
<dbReference type="InterPro" id="IPR023214">
    <property type="entry name" value="HAD_sf"/>
</dbReference>
<protein>
    <submittedName>
        <fullName evidence="1">HAD family phosphatase</fullName>
    </submittedName>
</protein>
<keyword evidence="2" id="KW-1185">Reference proteome</keyword>
<dbReference type="RefSeq" id="WP_212569648.1">
    <property type="nucleotide sequence ID" value="NZ_CP073084.1"/>
</dbReference>
<dbReference type="PANTHER" id="PTHR10000">
    <property type="entry name" value="PHOSPHOSERINE PHOSPHATASE"/>
    <property type="match status" value="1"/>
</dbReference>
<sequence length="265" mass="29291">MYQIVFSDIDGTLIQSDFQVGLRTKTAIRRVVDQGKIFVPVSARMPRAIQPIVDSLGISCPIISYNGALIQDETGEVLFSQGMDIGQVRAICRFIEEQHEAIAWNVYSYDRWYAQIRPSEWVDREEAIVQVDAERVELAALEQLELAHKVLLMGSPLLIPALEVSLKEEYPELSIAQSAPYFIEIMAAGIEKGRAVANFAACKGVDLANTMAFGDNYNDIEMLKTVGLGVVMGNAPDDIRSQFDCVTADHNHDGIALILEGVDEV</sequence>
<evidence type="ECO:0000313" key="1">
    <source>
        <dbReference type="EMBL" id="QUE53460.1"/>
    </source>
</evidence>